<evidence type="ECO:0000313" key="2">
    <source>
        <dbReference type="Proteomes" id="UP000266649"/>
    </source>
</evidence>
<dbReference type="Proteomes" id="UP000266649">
    <property type="component" value="Unassembled WGS sequence"/>
</dbReference>
<comment type="caution">
    <text evidence="1">The sequence shown here is derived from an EMBL/GenBank/DDBJ whole genome shotgun (WGS) entry which is preliminary data.</text>
</comment>
<keyword evidence="2" id="KW-1185">Reference proteome</keyword>
<reference evidence="1 2" key="1">
    <citation type="submission" date="2018-09" db="EMBL/GenBank/DDBJ databases">
        <title>Gemmobacter lutimaris sp. nov., a marine bacterium isolated from tidal flat.</title>
        <authorList>
            <person name="Lee D.W."/>
            <person name="Yoo Y."/>
            <person name="Kim J.-J."/>
            <person name="Kim B.S."/>
        </authorList>
    </citation>
    <scope>NUCLEOTIDE SEQUENCE [LARGE SCALE GENOMIC DNA]</scope>
    <source>
        <strain evidence="1 2">YJ-T1-11</strain>
    </source>
</reference>
<sequence>MSQPYDFAEIRRQLSSAKLALNSDGVHPSDLLIDALSRLTDAVEQMDRQRAKIETNVAKRLGKMMAGELKGDFIRSVILDAEPNYPYGKDDPDQLTFDKMVDDALRDALRDSD</sequence>
<protein>
    <submittedName>
        <fullName evidence="1">Uncharacterized protein</fullName>
    </submittedName>
</protein>
<evidence type="ECO:0000313" key="1">
    <source>
        <dbReference type="EMBL" id="RID91844.1"/>
    </source>
</evidence>
<name>A0A398BQ64_9RHOB</name>
<dbReference type="EMBL" id="QXXQ01000005">
    <property type="protein sequence ID" value="RID91844.1"/>
    <property type="molecule type" value="Genomic_DNA"/>
</dbReference>
<organism evidence="1 2">
    <name type="scientific">Gemmobacter lutimaris</name>
    <dbReference type="NCBI Taxonomy" id="2306023"/>
    <lineage>
        <taxon>Bacteria</taxon>
        <taxon>Pseudomonadati</taxon>
        <taxon>Pseudomonadota</taxon>
        <taxon>Alphaproteobacteria</taxon>
        <taxon>Rhodobacterales</taxon>
        <taxon>Paracoccaceae</taxon>
        <taxon>Gemmobacter</taxon>
    </lineage>
</organism>
<proteinExistence type="predicted"/>
<dbReference type="AlphaFoldDB" id="A0A398BQ64"/>
<dbReference type="RefSeq" id="WP_119134905.1">
    <property type="nucleotide sequence ID" value="NZ_QXXQ01000005.1"/>
</dbReference>
<accession>A0A398BQ64</accession>
<gene>
    <name evidence="1" type="ORF">D2N39_11440</name>
</gene>